<name>A0A835H4B8_9MAGN</name>
<dbReference type="GO" id="GO:0010268">
    <property type="term" value="P:brassinosteroid homeostasis"/>
    <property type="evidence" value="ECO:0007669"/>
    <property type="project" value="TreeGrafter"/>
</dbReference>
<keyword evidence="6" id="KW-1185">Reference proteome</keyword>
<dbReference type="OrthoDB" id="2789670at2759"/>
<dbReference type="InterPro" id="IPR017972">
    <property type="entry name" value="Cyt_P450_CS"/>
</dbReference>
<comment type="similarity">
    <text evidence="4">Belongs to the cytochrome P450 family.</text>
</comment>
<evidence type="ECO:0000256" key="1">
    <source>
        <dbReference type="ARBA" id="ARBA00022723"/>
    </source>
</evidence>
<dbReference type="AlphaFoldDB" id="A0A835H4B8"/>
<evidence type="ECO:0000256" key="4">
    <source>
        <dbReference type="RuleBase" id="RU000461"/>
    </source>
</evidence>
<accession>A0A835H4B8</accession>
<keyword evidence="1 3" id="KW-0479">Metal-binding</keyword>
<dbReference type="InterPro" id="IPR002403">
    <property type="entry name" value="Cyt_P450_E_grp-IV"/>
</dbReference>
<evidence type="ECO:0008006" key="7">
    <source>
        <dbReference type="Google" id="ProtNLM"/>
    </source>
</evidence>
<dbReference type="PRINTS" id="PR00465">
    <property type="entry name" value="EP450IV"/>
</dbReference>
<dbReference type="PANTHER" id="PTHR24286">
    <property type="entry name" value="CYTOCHROME P450 26"/>
    <property type="match status" value="1"/>
</dbReference>
<evidence type="ECO:0000313" key="5">
    <source>
        <dbReference type="EMBL" id="KAF9593011.1"/>
    </source>
</evidence>
<dbReference type="GO" id="GO:0044550">
    <property type="term" value="P:secondary metabolite biosynthetic process"/>
    <property type="evidence" value="ECO:0007669"/>
    <property type="project" value="UniProtKB-ARBA"/>
</dbReference>
<evidence type="ECO:0000256" key="3">
    <source>
        <dbReference type="PIRSR" id="PIRSR602403-1"/>
    </source>
</evidence>
<keyword evidence="3 4" id="KW-0349">Heme</keyword>
<dbReference type="InterPro" id="IPR001128">
    <property type="entry name" value="Cyt_P450"/>
</dbReference>
<organism evidence="5 6">
    <name type="scientific">Coptis chinensis</name>
    <dbReference type="NCBI Taxonomy" id="261450"/>
    <lineage>
        <taxon>Eukaryota</taxon>
        <taxon>Viridiplantae</taxon>
        <taxon>Streptophyta</taxon>
        <taxon>Embryophyta</taxon>
        <taxon>Tracheophyta</taxon>
        <taxon>Spermatophyta</taxon>
        <taxon>Magnoliopsida</taxon>
        <taxon>Ranunculales</taxon>
        <taxon>Ranunculaceae</taxon>
        <taxon>Coptidoideae</taxon>
        <taxon>Coptis</taxon>
    </lineage>
</organism>
<dbReference type="GO" id="GO:0016705">
    <property type="term" value="F:oxidoreductase activity, acting on paired donors, with incorporation or reduction of molecular oxygen"/>
    <property type="evidence" value="ECO:0007669"/>
    <property type="project" value="InterPro"/>
</dbReference>
<feature type="binding site" description="axial binding residue" evidence="3">
    <location>
        <position position="138"/>
    </location>
    <ligand>
        <name>heme</name>
        <dbReference type="ChEBI" id="CHEBI:30413"/>
    </ligand>
    <ligandPart>
        <name>Fe</name>
        <dbReference type="ChEBI" id="CHEBI:18248"/>
    </ligandPart>
</feature>
<dbReference type="GO" id="GO:0016125">
    <property type="term" value="P:sterol metabolic process"/>
    <property type="evidence" value="ECO:0007669"/>
    <property type="project" value="TreeGrafter"/>
</dbReference>
<keyword evidence="2 3" id="KW-0408">Iron</keyword>
<dbReference type="PROSITE" id="PS00086">
    <property type="entry name" value="CYTOCHROME_P450"/>
    <property type="match status" value="1"/>
</dbReference>
<gene>
    <name evidence="5" type="ORF">IFM89_019738</name>
</gene>
<dbReference type="PANTHER" id="PTHR24286:SF11">
    <property type="entry name" value="CYTOCHROME P450, FAMILY 87, SUBFAMILY A, POLYPEPTIDE 2"/>
    <property type="match status" value="1"/>
</dbReference>
<comment type="cofactor">
    <cofactor evidence="3">
        <name>heme</name>
        <dbReference type="ChEBI" id="CHEBI:30413"/>
    </cofactor>
</comment>
<comment type="caution">
    <text evidence="5">The sequence shown here is derived from an EMBL/GenBank/DDBJ whole genome shotgun (WGS) entry which is preliminary data.</text>
</comment>
<dbReference type="SUPFAM" id="SSF48264">
    <property type="entry name" value="Cytochrome P450"/>
    <property type="match status" value="1"/>
</dbReference>
<dbReference type="GO" id="GO:0005506">
    <property type="term" value="F:iron ion binding"/>
    <property type="evidence" value="ECO:0007669"/>
    <property type="project" value="InterPro"/>
</dbReference>
<proteinExistence type="inferred from homology"/>
<sequence length="190" mass="21212">MGEPLWPEDMSRGVLPHRASVAFGPKASQAGGGRTEHQGVGIAGRGWRVERQGDETNKRRFLRSKDVEVEKPFHLPIQDKGYTIPAGWVVMVCPPAIHLNLAKYEDPLVFNPWRWKGMEVNGGASKHFMAFGGGLRFCVGTDFTKVQMAVFLHCLLTEYRWIAVKGGDIVRTLGLSFPNGFHVQILKKNI</sequence>
<dbReference type="Pfam" id="PF00067">
    <property type="entry name" value="p450"/>
    <property type="match status" value="1"/>
</dbReference>
<dbReference type="GO" id="GO:0016132">
    <property type="term" value="P:brassinosteroid biosynthetic process"/>
    <property type="evidence" value="ECO:0007669"/>
    <property type="project" value="TreeGrafter"/>
</dbReference>
<evidence type="ECO:0000256" key="2">
    <source>
        <dbReference type="ARBA" id="ARBA00023004"/>
    </source>
</evidence>
<evidence type="ECO:0000313" key="6">
    <source>
        <dbReference type="Proteomes" id="UP000631114"/>
    </source>
</evidence>
<dbReference type="InterPro" id="IPR036396">
    <property type="entry name" value="Cyt_P450_sf"/>
</dbReference>
<keyword evidence="4" id="KW-0560">Oxidoreductase</keyword>
<dbReference type="GO" id="GO:0020037">
    <property type="term" value="F:heme binding"/>
    <property type="evidence" value="ECO:0007669"/>
    <property type="project" value="InterPro"/>
</dbReference>
<dbReference type="EMBL" id="JADFTS010000008">
    <property type="protein sequence ID" value="KAF9593011.1"/>
    <property type="molecule type" value="Genomic_DNA"/>
</dbReference>
<dbReference type="GO" id="GO:0004497">
    <property type="term" value="F:monooxygenase activity"/>
    <property type="evidence" value="ECO:0007669"/>
    <property type="project" value="UniProtKB-KW"/>
</dbReference>
<reference evidence="5 6" key="1">
    <citation type="submission" date="2020-10" db="EMBL/GenBank/DDBJ databases">
        <title>The Coptis chinensis genome and diversification of protoberbering-type alkaloids.</title>
        <authorList>
            <person name="Wang B."/>
            <person name="Shu S."/>
            <person name="Song C."/>
            <person name="Liu Y."/>
        </authorList>
    </citation>
    <scope>NUCLEOTIDE SEQUENCE [LARGE SCALE GENOMIC DNA]</scope>
    <source>
        <strain evidence="5">HL-2020</strain>
        <tissue evidence="5">Leaf</tissue>
    </source>
</reference>
<dbReference type="Gene3D" id="1.10.630.10">
    <property type="entry name" value="Cytochrome P450"/>
    <property type="match status" value="1"/>
</dbReference>
<protein>
    <recommendedName>
        <fullName evidence="7">Cytochrome P450</fullName>
    </recommendedName>
</protein>
<keyword evidence="4" id="KW-0503">Monooxygenase</keyword>
<dbReference type="Proteomes" id="UP000631114">
    <property type="component" value="Unassembled WGS sequence"/>
</dbReference>